<dbReference type="AlphaFoldDB" id="A0A8X6WGV1"/>
<sequence length="144" mass="17115">MDTNRRAYRNRPQRNNVNQFENRNHNDRNDHRFENRGGRNQFGNRGLSDIFNRGDRRHGGRLNCLKVRFDQGDQSQIEADPPIRIAALRMPPVDLPYVPILLNETFTKPLWDTGAEKSFISEDIYKKCFFFFFASWLRSHMPRS</sequence>
<evidence type="ECO:0000256" key="1">
    <source>
        <dbReference type="SAM" id="MobiDB-lite"/>
    </source>
</evidence>
<dbReference type="Proteomes" id="UP000887159">
    <property type="component" value="Unassembled WGS sequence"/>
</dbReference>
<evidence type="ECO:0000313" key="3">
    <source>
        <dbReference type="Proteomes" id="UP000887159"/>
    </source>
</evidence>
<feature type="compositionally biased region" description="Basic residues" evidence="1">
    <location>
        <begin position="1"/>
        <end position="12"/>
    </location>
</feature>
<accession>A0A8X6WGV1</accession>
<reference evidence="2" key="1">
    <citation type="submission" date="2020-08" db="EMBL/GenBank/DDBJ databases">
        <title>Multicomponent nature underlies the extraordinary mechanical properties of spider dragline silk.</title>
        <authorList>
            <person name="Kono N."/>
            <person name="Nakamura H."/>
            <person name="Mori M."/>
            <person name="Yoshida Y."/>
            <person name="Ohtoshi R."/>
            <person name="Malay A.D."/>
            <person name="Moran D.A.P."/>
            <person name="Tomita M."/>
            <person name="Numata K."/>
            <person name="Arakawa K."/>
        </authorList>
    </citation>
    <scope>NUCLEOTIDE SEQUENCE</scope>
</reference>
<feature type="compositionally biased region" description="Basic and acidic residues" evidence="1">
    <location>
        <begin position="22"/>
        <end position="37"/>
    </location>
</feature>
<feature type="region of interest" description="Disordered" evidence="1">
    <location>
        <begin position="1"/>
        <end position="48"/>
    </location>
</feature>
<protein>
    <submittedName>
        <fullName evidence="2">Uncharacterized protein</fullName>
    </submittedName>
</protein>
<proteinExistence type="predicted"/>
<gene>
    <name evidence="2" type="ORF">TNCV_4594431</name>
</gene>
<evidence type="ECO:0000313" key="2">
    <source>
        <dbReference type="EMBL" id="GFY33731.1"/>
    </source>
</evidence>
<name>A0A8X6WGV1_TRICX</name>
<dbReference type="EMBL" id="BMAU01021418">
    <property type="protein sequence ID" value="GFY33731.1"/>
    <property type="molecule type" value="Genomic_DNA"/>
</dbReference>
<comment type="caution">
    <text evidence="2">The sequence shown here is derived from an EMBL/GenBank/DDBJ whole genome shotgun (WGS) entry which is preliminary data.</text>
</comment>
<dbReference type="SUPFAM" id="SSF50630">
    <property type="entry name" value="Acid proteases"/>
    <property type="match status" value="1"/>
</dbReference>
<keyword evidence="3" id="KW-1185">Reference proteome</keyword>
<dbReference type="InterPro" id="IPR021109">
    <property type="entry name" value="Peptidase_aspartic_dom_sf"/>
</dbReference>
<organism evidence="2 3">
    <name type="scientific">Trichonephila clavipes</name>
    <name type="common">Golden silk orbweaver</name>
    <name type="synonym">Nephila clavipes</name>
    <dbReference type="NCBI Taxonomy" id="2585209"/>
    <lineage>
        <taxon>Eukaryota</taxon>
        <taxon>Metazoa</taxon>
        <taxon>Ecdysozoa</taxon>
        <taxon>Arthropoda</taxon>
        <taxon>Chelicerata</taxon>
        <taxon>Arachnida</taxon>
        <taxon>Araneae</taxon>
        <taxon>Araneomorphae</taxon>
        <taxon>Entelegynae</taxon>
        <taxon>Araneoidea</taxon>
        <taxon>Nephilidae</taxon>
        <taxon>Trichonephila</taxon>
    </lineage>
</organism>